<dbReference type="NCBIfam" id="NF004837">
    <property type="entry name" value="PRK06187.1"/>
    <property type="match status" value="1"/>
</dbReference>
<dbReference type="Gene3D" id="3.40.50.12780">
    <property type="entry name" value="N-terminal domain of ligase-like"/>
    <property type="match status" value="1"/>
</dbReference>
<reference evidence="3" key="1">
    <citation type="submission" date="2006-05" db="EMBL/GenBank/DDBJ databases">
        <title>Complete sequence of chromosome 2 of Burkholderia cenocepacia AU 1054.</title>
        <authorList>
            <consortium name="US DOE Joint Genome Institute"/>
            <person name="Copeland A."/>
            <person name="Lucas S."/>
            <person name="Lapidus A."/>
            <person name="Barry K."/>
            <person name="Detter J.C."/>
            <person name="Glavina del Rio T."/>
            <person name="Hammon N."/>
            <person name="Israni S."/>
            <person name="Dalin E."/>
            <person name="Tice H."/>
            <person name="Pitluck S."/>
            <person name="Chain P."/>
            <person name="Malfatti S."/>
            <person name="Shin M."/>
            <person name="Vergez L."/>
            <person name="Schmutz J."/>
            <person name="Larimer F."/>
            <person name="Land M."/>
            <person name="Hauser L."/>
            <person name="Kyrpides N."/>
            <person name="Lykidis A."/>
            <person name="LiPuma J.J."/>
            <person name="Konstantinidis K."/>
            <person name="Tiedje J.M."/>
            <person name="Richardson P."/>
        </authorList>
    </citation>
    <scope>NUCLEOTIDE SEQUENCE [LARGE SCALE GENOMIC DNA]</scope>
    <source>
        <strain evidence="3">AU 1054</strain>
    </source>
</reference>
<protein>
    <submittedName>
        <fullName evidence="3">AMP-dependent synthetase and ligase</fullName>
    </submittedName>
</protein>
<dbReference type="HOGENOM" id="CLU_000022_59_5_4"/>
<feature type="domain" description="AMP-binding enzyme C-terminal" evidence="2">
    <location>
        <begin position="464"/>
        <end position="546"/>
    </location>
</feature>
<dbReference type="GO" id="GO:0016877">
    <property type="term" value="F:ligase activity, forming carbon-sulfur bonds"/>
    <property type="evidence" value="ECO:0007669"/>
    <property type="project" value="UniProtKB-ARBA"/>
</dbReference>
<dbReference type="AlphaFoldDB" id="A0A0H2Y0A2"/>
<evidence type="ECO:0000259" key="1">
    <source>
        <dbReference type="Pfam" id="PF00501"/>
    </source>
</evidence>
<dbReference type="InterPro" id="IPR045851">
    <property type="entry name" value="AMP-bd_C_sf"/>
</dbReference>
<dbReference type="Gene3D" id="3.30.300.30">
    <property type="match status" value="1"/>
</dbReference>
<dbReference type="InterPro" id="IPR025110">
    <property type="entry name" value="AMP-bd_C"/>
</dbReference>
<dbReference type="PANTHER" id="PTHR43767:SF11">
    <property type="entry name" value="MEDIUM-CHAIN-FATTY-ACID--COA LIGASE"/>
    <property type="match status" value="1"/>
</dbReference>
<gene>
    <name evidence="3" type="ordered locus">Bcen_5028</name>
</gene>
<dbReference type="SUPFAM" id="SSF56801">
    <property type="entry name" value="Acetyl-CoA synthetase-like"/>
    <property type="match status" value="1"/>
</dbReference>
<keyword evidence="3" id="KW-0436">Ligase</keyword>
<sequence length="559" mass="61049">METFVHSSYPYPQDEPAPSGHAYPLLIKQLLHALLATRPEQEIVYGDRVRHDYWTFRHRIGQLASGLSSIGVGAGDVVAVLDWDSHRYLECYHAIPMMGAVLMTANVRLSPDQLLYTLDHSGARVVLVHRDFLPLWAGMRDRLDTVRHVVLIADGDETGLPDGFTDEYEALVAAGSPDFAFPDFDEQTRATTFYTTGTTGLPKAVAFTHRQLVLHTLAGMAALSSARDRGRVHRDDVYMPITPMFHVHAWGMPYIATALGLKQVYPGRYSPDGLVALIAREAVTFSHCVPTLLAMILDSPASAAADLSAWKVIVGGSPLSDGLARAALARGIEVYTGYGMSETCPLMTIAQIDPPRAAGGASADDDIARRTKAGLPLPLVDLRIVDAQFRDVPHDGRSAGEVVVRMPWATQGYLGDAPASAALWAGGYLHTNDIGVIDSDGRLQITDRIKDVIKTGGEWVSSLELESILSRHPAVRESAVIGVKDARWGERPLALVVLTDEQVGRVEPEELKAHVKQVADRGLISRYAVPERLLIVDAIEKTSVGKINKRALRERYQPD</sequence>
<dbReference type="Pfam" id="PF00501">
    <property type="entry name" value="AMP-binding"/>
    <property type="match status" value="1"/>
</dbReference>
<organism evidence="3">
    <name type="scientific">Burkholderia orbicola (strain AU 1054)</name>
    <dbReference type="NCBI Taxonomy" id="331271"/>
    <lineage>
        <taxon>Bacteria</taxon>
        <taxon>Pseudomonadati</taxon>
        <taxon>Pseudomonadota</taxon>
        <taxon>Betaproteobacteria</taxon>
        <taxon>Burkholderiales</taxon>
        <taxon>Burkholderiaceae</taxon>
        <taxon>Burkholderia</taxon>
        <taxon>Burkholderia cepacia complex</taxon>
        <taxon>Burkholderia orbicola</taxon>
    </lineage>
</organism>
<dbReference type="PANTHER" id="PTHR43767">
    <property type="entry name" value="LONG-CHAIN-FATTY-ACID--COA LIGASE"/>
    <property type="match status" value="1"/>
</dbReference>
<accession>A0A0H2Y0A2</accession>
<name>A0A0H2Y0A2_BURO1</name>
<evidence type="ECO:0000313" key="3">
    <source>
        <dbReference type="EMBL" id="ABF79903.1"/>
    </source>
</evidence>
<evidence type="ECO:0000259" key="2">
    <source>
        <dbReference type="Pfam" id="PF13193"/>
    </source>
</evidence>
<feature type="domain" description="AMP-dependent synthetase/ligase" evidence="1">
    <location>
        <begin position="36"/>
        <end position="414"/>
    </location>
</feature>
<dbReference type="Pfam" id="PF13193">
    <property type="entry name" value="AMP-binding_C"/>
    <property type="match status" value="1"/>
</dbReference>
<dbReference type="InterPro" id="IPR050237">
    <property type="entry name" value="ATP-dep_AMP-bd_enzyme"/>
</dbReference>
<dbReference type="EMBL" id="CP000379">
    <property type="protein sequence ID" value="ABF79903.1"/>
    <property type="molecule type" value="Genomic_DNA"/>
</dbReference>
<dbReference type="InterPro" id="IPR042099">
    <property type="entry name" value="ANL_N_sf"/>
</dbReference>
<proteinExistence type="predicted"/>
<dbReference type="InterPro" id="IPR000873">
    <property type="entry name" value="AMP-dep_synth/lig_dom"/>
</dbReference>